<evidence type="ECO:0000313" key="2">
    <source>
        <dbReference type="EMBL" id="MCM5681795.1"/>
    </source>
</evidence>
<name>A0ABT0YST5_9BURK</name>
<dbReference type="RefSeq" id="WP_251780276.1">
    <property type="nucleotide sequence ID" value="NZ_JAMKFE010000014.1"/>
</dbReference>
<feature type="transmembrane region" description="Helical" evidence="1">
    <location>
        <begin position="44"/>
        <end position="65"/>
    </location>
</feature>
<keyword evidence="1" id="KW-0812">Transmembrane</keyword>
<accession>A0ABT0YST5</accession>
<organism evidence="2 3">
    <name type="scientific">Caldimonas mangrovi</name>
    <dbReference type="NCBI Taxonomy" id="2944811"/>
    <lineage>
        <taxon>Bacteria</taxon>
        <taxon>Pseudomonadati</taxon>
        <taxon>Pseudomonadota</taxon>
        <taxon>Betaproteobacteria</taxon>
        <taxon>Burkholderiales</taxon>
        <taxon>Sphaerotilaceae</taxon>
        <taxon>Caldimonas</taxon>
    </lineage>
</organism>
<keyword evidence="1" id="KW-0472">Membrane</keyword>
<keyword evidence="3" id="KW-1185">Reference proteome</keyword>
<protein>
    <recommendedName>
        <fullName evidence="4">Transmembrane protein</fullName>
    </recommendedName>
</protein>
<feature type="transmembrane region" description="Helical" evidence="1">
    <location>
        <begin position="120"/>
        <end position="140"/>
    </location>
</feature>
<comment type="caution">
    <text evidence="2">The sequence shown here is derived from an EMBL/GenBank/DDBJ whole genome shotgun (WGS) entry which is preliminary data.</text>
</comment>
<evidence type="ECO:0000313" key="3">
    <source>
        <dbReference type="Proteomes" id="UP001165541"/>
    </source>
</evidence>
<dbReference type="EMBL" id="JAMKFE010000014">
    <property type="protein sequence ID" value="MCM5681795.1"/>
    <property type="molecule type" value="Genomic_DNA"/>
</dbReference>
<evidence type="ECO:0000256" key="1">
    <source>
        <dbReference type="SAM" id="Phobius"/>
    </source>
</evidence>
<gene>
    <name evidence="2" type="ORF">M8A51_19885</name>
</gene>
<dbReference type="Proteomes" id="UP001165541">
    <property type="component" value="Unassembled WGS sequence"/>
</dbReference>
<sequence>MTGADRHLLAHTAAALSTSSALLRWSGALSVLVLGWWVARPPSILWVGVLCAALAMHGVAAIYAARAGFDAAVFRWWAAQDDPAQAVQCFDQWLSDAGRASAARSVAERARGGLRLLRRALAWAAAGTATLCAAAVAHALQAAA</sequence>
<proteinExistence type="predicted"/>
<reference evidence="2" key="1">
    <citation type="submission" date="2022-05" db="EMBL/GenBank/DDBJ databases">
        <title>Schlegelella sp. nov., isolated from mangrove soil.</title>
        <authorList>
            <person name="Liu Y."/>
            <person name="Ge X."/>
            <person name="Liu W."/>
        </authorList>
    </citation>
    <scope>NUCLEOTIDE SEQUENCE</scope>
    <source>
        <strain evidence="2">S2-27</strain>
    </source>
</reference>
<feature type="transmembrane region" description="Helical" evidence="1">
    <location>
        <begin position="21"/>
        <end position="38"/>
    </location>
</feature>
<keyword evidence="1" id="KW-1133">Transmembrane helix</keyword>
<evidence type="ECO:0008006" key="4">
    <source>
        <dbReference type="Google" id="ProtNLM"/>
    </source>
</evidence>